<dbReference type="Proteomes" id="UP000030758">
    <property type="component" value="Unassembled WGS sequence"/>
</dbReference>
<feature type="region of interest" description="Disordered" evidence="1">
    <location>
        <begin position="457"/>
        <end position="569"/>
    </location>
</feature>
<organism evidence="3">
    <name type="scientific">Trichuris suis</name>
    <name type="common">pig whipworm</name>
    <dbReference type="NCBI Taxonomy" id="68888"/>
    <lineage>
        <taxon>Eukaryota</taxon>
        <taxon>Metazoa</taxon>
        <taxon>Ecdysozoa</taxon>
        <taxon>Nematoda</taxon>
        <taxon>Enoplea</taxon>
        <taxon>Dorylaimia</taxon>
        <taxon>Trichinellida</taxon>
        <taxon>Trichuridae</taxon>
        <taxon>Trichuris</taxon>
    </lineage>
</organism>
<protein>
    <recommendedName>
        <fullName evidence="5">PEHE domain-containing protein</fullName>
    </recommendedName>
</protein>
<name>A0A085NGD1_9BILA</name>
<evidence type="ECO:0000313" key="2">
    <source>
        <dbReference type="EMBL" id="KFD49777.1"/>
    </source>
</evidence>
<evidence type="ECO:0008006" key="5">
    <source>
        <dbReference type="Google" id="ProtNLM"/>
    </source>
</evidence>
<feature type="compositionally biased region" description="Acidic residues" evidence="1">
    <location>
        <begin position="550"/>
        <end position="562"/>
    </location>
</feature>
<reference evidence="3 4" key="1">
    <citation type="journal article" date="2014" name="Nat. Genet.">
        <title>Genome and transcriptome of the porcine whipworm Trichuris suis.</title>
        <authorList>
            <person name="Jex A.R."/>
            <person name="Nejsum P."/>
            <person name="Schwarz E.M."/>
            <person name="Hu L."/>
            <person name="Young N.D."/>
            <person name="Hall R.S."/>
            <person name="Korhonen P.K."/>
            <person name="Liao S."/>
            <person name="Thamsborg S."/>
            <person name="Xia J."/>
            <person name="Xu P."/>
            <person name="Wang S."/>
            <person name="Scheerlinck J.P."/>
            <person name="Hofmann A."/>
            <person name="Sternberg P.W."/>
            <person name="Wang J."/>
            <person name="Gasser R.B."/>
        </authorList>
    </citation>
    <scope>NUCLEOTIDE SEQUENCE [LARGE SCALE GENOMIC DNA]</scope>
    <source>
        <strain evidence="3">DCEP-RM93F</strain>
        <strain evidence="2">DCEP-RM93M</strain>
    </source>
</reference>
<feature type="compositionally biased region" description="Basic and acidic residues" evidence="1">
    <location>
        <begin position="481"/>
        <end position="497"/>
    </location>
</feature>
<evidence type="ECO:0000313" key="4">
    <source>
        <dbReference type="Proteomes" id="UP000030764"/>
    </source>
</evidence>
<feature type="compositionally biased region" description="Basic residues" evidence="1">
    <location>
        <begin position="457"/>
        <end position="480"/>
    </location>
</feature>
<gene>
    <name evidence="2" type="ORF">M513_09372</name>
    <name evidence="3" type="ORF">M514_09372</name>
</gene>
<accession>A0A085NGD1</accession>
<dbReference type="EMBL" id="KL367504">
    <property type="protein sequence ID" value="KFD68527.1"/>
    <property type="molecule type" value="Genomic_DNA"/>
</dbReference>
<sequence length="658" mass="74654">MAQNLTGSSGDLMLPDPCTSMTNDLDEESNKNITATYWENASLQSLLNYGASEIRRLHGGDSFSHEKCPVPSLVSKFKSFSRNRNLPERLEALCLYSSTFLGCEVTPEEHGYLKEDLSDLATTGINIHTLCSALPSTLSIFLDDERLSSSNLKKIEEMGQYVYMNHALSTEPFVAEVECQSEEALEQGETASESSPAVSYEVLGNTDNDMRNGQSFLEELKEETRLRHEFLWSRAEAVKCRQSLHLLGEFMRPFWFPAASGGVKSKYALDDTDMKCSVLEPLKKSSFDKTFIMEGPIEFTRPWGNLSVGSRCRCTYGKCYVCAPFKSVLHPEWQKSVIHDSHNVTRNMLGAEARTEGPWQNTNAIEDVIRTQWLNTPFSKVDRLIRNEISMSEDSEGSAPFEMDEDQLENEKAYADEDEVLDADLKEAVTQPRRKNRVYIHNAALAEKYAKKRLASKLKRRQINAHSKRRSTLIGSRKRLSAPERRKATIERPEQRVRRSRNRQRNEDLRPLENFVLEDPLYPSEKCDQGTDTADIEVPGIEREPTPTLESEEDESDEDTSDEAYYQRHLPMETEEKVVNAERRRLMRAWMKRRQALLRRQESLSWSMGRSRSSSLNDSTADYPNGMGSPTATGSPANTSVTVEPVDSPSAHSDESSE</sequence>
<dbReference type="AlphaFoldDB" id="A0A085NGD1"/>
<dbReference type="EMBL" id="KL363264">
    <property type="protein sequence ID" value="KFD49777.1"/>
    <property type="molecule type" value="Genomic_DNA"/>
</dbReference>
<dbReference type="Proteomes" id="UP000030764">
    <property type="component" value="Unassembled WGS sequence"/>
</dbReference>
<feature type="compositionally biased region" description="Low complexity" evidence="1">
    <location>
        <begin position="603"/>
        <end position="619"/>
    </location>
</feature>
<feature type="region of interest" description="Disordered" evidence="1">
    <location>
        <begin position="601"/>
        <end position="658"/>
    </location>
</feature>
<evidence type="ECO:0000256" key="1">
    <source>
        <dbReference type="SAM" id="MobiDB-lite"/>
    </source>
</evidence>
<proteinExistence type="predicted"/>
<evidence type="ECO:0000313" key="3">
    <source>
        <dbReference type="EMBL" id="KFD68527.1"/>
    </source>
</evidence>
<keyword evidence="4" id="KW-1185">Reference proteome</keyword>
<feature type="compositionally biased region" description="Polar residues" evidence="1">
    <location>
        <begin position="628"/>
        <end position="642"/>
    </location>
</feature>